<dbReference type="PANTHER" id="PTHR45089">
    <property type="entry name" value="DNAJ HEAT SHOCK AMINO-TERMINAL DOMAIN PROTEIN-RELATED"/>
    <property type="match status" value="1"/>
</dbReference>
<dbReference type="InterPro" id="IPR024593">
    <property type="entry name" value="DUF3444"/>
</dbReference>
<keyword evidence="4" id="KW-1185">Reference proteome</keyword>
<evidence type="ECO:0000259" key="2">
    <source>
        <dbReference type="Pfam" id="PF11926"/>
    </source>
</evidence>
<evidence type="ECO:0000313" key="3">
    <source>
        <dbReference type="EMBL" id="CAB4315525.1"/>
    </source>
</evidence>
<evidence type="ECO:0000256" key="1">
    <source>
        <dbReference type="SAM" id="MobiDB-lite"/>
    </source>
</evidence>
<feature type="region of interest" description="Disordered" evidence="1">
    <location>
        <begin position="1"/>
        <end position="24"/>
    </location>
</feature>
<organism evidence="3 4">
    <name type="scientific">Prunus armeniaca</name>
    <name type="common">Apricot</name>
    <name type="synonym">Armeniaca vulgaris</name>
    <dbReference type="NCBI Taxonomy" id="36596"/>
    <lineage>
        <taxon>Eukaryota</taxon>
        <taxon>Viridiplantae</taxon>
        <taxon>Streptophyta</taxon>
        <taxon>Embryophyta</taxon>
        <taxon>Tracheophyta</taxon>
        <taxon>Spermatophyta</taxon>
        <taxon>Magnoliopsida</taxon>
        <taxon>eudicotyledons</taxon>
        <taxon>Gunneridae</taxon>
        <taxon>Pentapetalae</taxon>
        <taxon>rosids</taxon>
        <taxon>fabids</taxon>
        <taxon>Rosales</taxon>
        <taxon>Rosaceae</taxon>
        <taxon>Amygdaloideae</taxon>
        <taxon>Amygdaleae</taxon>
        <taxon>Prunus</taxon>
    </lineage>
</organism>
<sequence>MPCNNETKSRADAASGPNSNIPDPEFNKFGLDEDMPKNIFRANQTWALFAPKDGMPRFYALVKKVYTSGFKLKITWLEPNPNDQGEIAWCNKELPVACGKYTLGHSEEITNHLMFSHQMHFRRGRGRNSFLVYPRKGETWTLYHNWDIGWSCEPEKHVPNKFEYVEVLQDFKQDVDIEVAYLGKAKGFVSLFKQTEMCRVVLFLVPPKSYKDFLIKFTLSS</sequence>
<reference evidence="4" key="1">
    <citation type="journal article" date="2020" name="Genome Biol.">
        <title>Gamete binning: chromosome-level and haplotype-resolved genome assembly enabled by high-throughput single-cell sequencing of gamete genomes.</title>
        <authorList>
            <person name="Campoy J.A."/>
            <person name="Sun H."/>
            <person name="Goel M."/>
            <person name="Jiao W.-B."/>
            <person name="Folz-Donahue K."/>
            <person name="Wang N."/>
            <person name="Rubio M."/>
            <person name="Liu C."/>
            <person name="Kukat C."/>
            <person name="Ruiz D."/>
            <person name="Huettel B."/>
            <person name="Schneeberger K."/>
        </authorList>
    </citation>
    <scope>NUCLEOTIDE SEQUENCE [LARGE SCALE GENOMIC DNA]</scope>
    <source>
        <strain evidence="4">cv. Rojo Pasion</strain>
    </source>
</reference>
<dbReference type="Proteomes" id="UP000507245">
    <property type="component" value="Unassembled WGS sequence"/>
</dbReference>
<protein>
    <recommendedName>
        <fullName evidence="2">DUF3444 domain-containing protein</fullName>
    </recommendedName>
</protein>
<feature type="domain" description="DUF3444" evidence="2">
    <location>
        <begin position="19"/>
        <end position="210"/>
    </location>
</feature>
<dbReference type="OrthoDB" id="10250354at2759"/>
<accession>A0A6J5XUM7</accession>
<dbReference type="EMBL" id="CAEKKB010000006">
    <property type="protein sequence ID" value="CAB4315525.1"/>
    <property type="molecule type" value="Genomic_DNA"/>
</dbReference>
<dbReference type="AlphaFoldDB" id="A0A6J5XUM7"/>
<proteinExistence type="predicted"/>
<name>A0A6J5XUM7_PRUAR</name>
<dbReference type="PANTHER" id="PTHR45089:SF42">
    <property type="entry name" value="J DOMAIN-CONTAINING PROTEIN"/>
    <property type="match status" value="1"/>
</dbReference>
<evidence type="ECO:0000313" key="4">
    <source>
        <dbReference type="Proteomes" id="UP000507245"/>
    </source>
</evidence>
<dbReference type="Pfam" id="PF11926">
    <property type="entry name" value="DUF3444"/>
    <property type="match status" value="1"/>
</dbReference>
<gene>
    <name evidence="3" type="ORF">ORAREDHAP_LOCUS40251</name>
</gene>